<name>A0A1Y5MTN6_9BACT</name>
<dbReference type="Pfam" id="PF00403">
    <property type="entry name" value="HMA"/>
    <property type="match status" value="1"/>
</dbReference>
<dbReference type="EMBL" id="NDYN01000001">
    <property type="protein sequence ID" value="OUT09012.1"/>
    <property type="molecule type" value="Genomic_DNA"/>
</dbReference>
<dbReference type="InterPro" id="IPR036163">
    <property type="entry name" value="HMA_dom_sf"/>
</dbReference>
<dbReference type="Gene3D" id="3.30.70.100">
    <property type="match status" value="1"/>
</dbReference>
<evidence type="ECO:0000313" key="2">
    <source>
        <dbReference type="EMBL" id="OUT09012.1"/>
    </source>
</evidence>
<dbReference type="Proteomes" id="UP000196317">
    <property type="component" value="Unassembled WGS sequence"/>
</dbReference>
<dbReference type="InterPro" id="IPR001802">
    <property type="entry name" value="MerP/CopZ"/>
</dbReference>
<proteinExistence type="predicted"/>
<protein>
    <submittedName>
        <fullName evidence="2">Mercury transporter</fullName>
    </submittedName>
</protein>
<dbReference type="AlphaFoldDB" id="A0A1Y5MTN6"/>
<dbReference type="GO" id="GO:0046872">
    <property type="term" value="F:metal ion binding"/>
    <property type="evidence" value="ECO:0007669"/>
    <property type="project" value="InterPro"/>
</dbReference>
<feature type="domain" description="HMA" evidence="1">
    <location>
        <begin position="18"/>
        <end position="83"/>
    </location>
</feature>
<reference evidence="2 3" key="1">
    <citation type="submission" date="2017-04" db="EMBL/GenBank/DDBJ databases">
        <title>Complete genome of Campylobacter concisus ATCC 33237T and draft genomes for an additional eight well characterized C. concisus strains.</title>
        <authorList>
            <person name="Cornelius A.J."/>
            <person name="Miller W.G."/>
            <person name="Lastovica A.J."/>
            <person name="On S.L."/>
            <person name="French N.P."/>
            <person name="Vandenberg O."/>
            <person name="Biggs P.J."/>
        </authorList>
    </citation>
    <scope>NUCLEOTIDE SEQUENCE [LARGE SCALE GENOMIC DNA]</scope>
    <source>
        <strain evidence="2 3">CCUG 19995</strain>
    </source>
</reference>
<gene>
    <name evidence="2" type="ORF">B9N65_01330</name>
</gene>
<evidence type="ECO:0000259" key="1">
    <source>
        <dbReference type="PROSITE" id="PS50846"/>
    </source>
</evidence>
<dbReference type="PROSITE" id="PS50846">
    <property type="entry name" value="HMA_2"/>
    <property type="match status" value="1"/>
</dbReference>
<organism evidence="2 3">
    <name type="scientific">Campylobacter concisus</name>
    <dbReference type="NCBI Taxonomy" id="199"/>
    <lineage>
        <taxon>Bacteria</taxon>
        <taxon>Pseudomonadati</taxon>
        <taxon>Campylobacterota</taxon>
        <taxon>Epsilonproteobacteria</taxon>
        <taxon>Campylobacterales</taxon>
        <taxon>Campylobacteraceae</taxon>
        <taxon>Campylobacter</taxon>
    </lineage>
</organism>
<dbReference type="PRINTS" id="PR00946">
    <property type="entry name" value="HGSCAVENGER"/>
</dbReference>
<accession>A0A1Y5MTN6</accession>
<comment type="caution">
    <text evidence="2">The sequence shown here is derived from an EMBL/GenBank/DDBJ whole genome shotgun (WGS) entry which is preliminary data.</text>
</comment>
<dbReference type="InterPro" id="IPR006121">
    <property type="entry name" value="HMA_dom"/>
</dbReference>
<sequence length="85" mass="9239">MRKILVLALLALSCYAEKTIEILVPSMHCPLCTAIVRKAALSVEGVKKADVSLKERKAVVVADDKVDEKELLKAVDATGYKGEIK</sequence>
<evidence type="ECO:0000313" key="3">
    <source>
        <dbReference type="Proteomes" id="UP000196317"/>
    </source>
</evidence>
<dbReference type="RefSeq" id="WP_087582507.1">
    <property type="nucleotide sequence ID" value="NZ_CABPVE010000001.1"/>
</dbReference>
<dbReference type="CDD" id="cd00371">
    <property type="entry name" value="HMA"/>
    <property type="match status" value="1"/>
</dbReference>
<dbReference type="SUPFAM" id="SSF55008">
    <property type="entry name" value="HMA, heavy metal-associated domain"/>
    <property type="match status" value="1"/>
</dbReference>